<dbReference type="PANTHER" id="PTHR21152">
    <property type="entry name" value="AMINOTRANSFERASE CLASS V"/>
    <property type="match status" value="1"/>
</dbReference>
<keyword evidence="4 9" id="KW-0808">Transferase</keyword>
<dbReference type="GO" id="GO:0019265">
    <property type="term" value="P:glycine biosynthetic process, by transamination of glyoxylate"/>
    <property type="evidence" value="ECO:0007669"/>
    <property type="project" value="TreeGrafter"/>
</dbReference>
<dbReference type="InterPro" id="IPR024169">
    <property type="entry name" value="SP_NH2Trfase/AEP_transaminase"/>
</dbReference>
<feature type="binding site" evidence="6">
    <location>
        <position position="363"/>
    </location>
    <ligand>
        <name>substrate</name>
    </ligand>
</feature>
<dbReference type="PANTHER" id="PTHR21152:SF40">
    <property type="entry name" value="ALANINE--GLYOXYLATE AMINOTRANSFERASE"/>
    <property type="match status" value="1"/>
</dbReference>
<dbReference type="Pfam" id="PF00266">
    <property type="entry name" value="Aminotran_5"/>
    <property type="match status" value="1"/>
</dbReference>
<name>A0A6S6PIA8_ACEAC</name>
<evidence type="ECO:0000256" key="4">
    <source>
        <dbReference type="ARBA" id="ARBA00022679"/>
    </source>
</evidence>
<evidence type="ECO:0000256" key="1">
    <source>
        <dbReference type="ARBA" id="ARBA00001933"/>
    </source>
</evidence>
<dbReference type="SUPFAM" id="SSF53383">
    <property type="entry name" value="PLP-dependent transferases"/>
    <property type="match status" value="1"/>
</dbReference>
<dbReference type="InterPro" id="IPR000192">
    <property type="entry name" value="Aminotrans_V_dom"/>
</dbReference>
<evidence type="ECO:0000256" key="2">
    <source>
        <dbReference type="ARBA" id="ARBA00009236"/>
    </source>
</evidence>
<protein>
    <submittedName>
        <fullName evidence="9">Aminotransferase V</fullName>
    </submittedName>
</protein>
<dbReference type="InterPro" id="IPR015421">
    <property type="entry name" value="PyrdxlP-dep_Trfase_major"/>
</dbReference>
<evidence type="ECO:0000313" key="9">
    <source>
        <dbReference type="EMBL" id="BCI66425.1"/>
    </source>
</evidence>
<dbReference type="Proteomes" id="UP000515220">
    <property type="component" value="Chromosome"/>
</dbReference>
<proteinExistence type="inferred from homology"/>
<evidence type="ECO:0000313" key="10">
    <source>
        <dbReference type="Proteomes" id="UP000515220"/>
    </source>
</evidence>
<sequence length="420" mass="45829">MTVPVFGQIDPPQRLLMGPGPVNVHPRVLRAMSADMLGQFDPEMTTYMNETMELYREVFMTRNRWTFLIDGTARAGIEAALVSLLEPGMTVLIVRAGRFGLLLSEIAERIGADIRTIDLEWGEVASLDAIEAAFKEHKPRVFACIHGDTSTTTAQPLEGLGELCRKYDVLSYVDATATLGGMPVDVDGCGLDIVTAGLQKCMGGPPGSSPITISDRAAEHIFSRRHVEKGIRGADADDGYGARISSNYFDLAMVMDYWSEKRLNHHTEATTMLYGARECGRVMLEEGLKNRFDRHRAAGTAMTAGLRALGLKVFGHDEYRMTNVTGVWIPDGVNGEAVRRRMREDFEIEIGTAFGPLAGKIWRIGAMGYNAMKHKVLLTLGALESVLAAEGYATPRGAGVDAALIAWNKVLPDALKAHDA</sequence>
<accession>A0A6S6PIA8</accession>
<dbReference type="InterPro" id="IPR015422">
    <property type="entry name" value="PyrdxlP-dep_Trfase_small"/>
</dbReference>
<comment type="cofactor">
    <cofactor evidence="1 7">
        <name>pyridoxal 5'-phosphate</name>
        <dbReference type="ChEBI" id="CHEBI:597326"/>
    </cofactor>
</comment>
<organism evidence="9 10">
    <name type="scientific">Acetobacter aceti</name>
    <dbReference type="NCBI Taxonomy" id="435"/>
    <lineage>
        <taxon>Bacteria</taxon>
        <taxon>Pseudomonadati</taxon>
        <taxon>Pseudomonadota</taxon>
        <taxon>Alphaproteobacteria</taxon>
        <taxon>Acetobacterales</taxon>
        <taxon>Acetobacteraceae</taxon>
        <taxon>Acetobacter</taxon>
        <taxon>Acetobacter subgen. Acetobacter</taxon>
    </lineage>
</organism>
<evidence type="ECO:0000259" key="8">
    <source>
        <dbReference type="Pfam" id="PF00266"/>
    </source>
</evidence>
<keyword evidence="3 9" id="KW-0032">Aminotransferase</keyword>
<evidence type="ECO:0000256" key="5">
    <source>
        <dbReference type="ARBA" id="ARBA00022898"/>
    </source>
</evidence>
<keyword evidence="5 7" id="KW-0663">Pyridoxal phosphate</keyword>
<reference evidence="9 10" key="1">
    <citation type="submission" date="2020-07" db="EMBL/GenBank/DDBJ databases">
        <title>Complete Genome Sequence of an acetic acid bacterium, Acetobacter aceti JCM20276.</title>
        <authorList>
            <person name="Hirose Y."/>
            <person name="Mihara H."/>
        </authorList>
    </citation>
    <scope>NUCLEOTIDE SEQUENCE [LARGE SCALE GENOMIC DNA]</scope>
    <source>
        <strain evidence="9 10">JCM20276</strain>
    </source>
</reference>
<dbReference type="GO" id="GO:0008453">
    <property type="term" value="F:alanine-glyoxylate transaminase activity"/>
    <property type="evidence" value="ECO:0007669"/>
    <property type="project" value="TreeGrafter"/>
</dbReference>
<feature type="domain" description="Aminotransferase class V" evidence="8">
    <location>
        <begin position="37"/>
        <end position="221"/>
    </location>
</feature>
<dbReference type="AlphaFoldDB" id="A0A6S6PIA8"/>
<evidence type="ECO:0000256" key="7">
    <source>
        <dbReference type="PIRSR" id="PIRSR000524-50"/>
    </source>
</evidence>
<gene>
    <name evidence="9" type="ORF">AAJCM20276_10490</name>
</gene>
<dbReference type="RefSeq" id="WP_099349085.1">
    <property type="nucleotide sequence ID" value="NZ_AP023326.1"/>
</dbReference>
<evidence type="ECO:0000256" key="6">
    <source>
        <dbReference type="PIRSR" id="PIRSR000524-1"/>
    </source>
</evidence>
<dbReference type="EMBL" id="AP023326">
    <property type="protein sequence ID" value="BCI66425.1"/>
    <property type="molecule type" value="Genomic_DNA"/>
</dbReference>
<dbReference type="Gene3D" id="3.40.640.10">
    <property type="entry name" value="Type I PLP-dependent aspartate aminotransferase-like (Major domain)"/>
    <property type="match status" value="1"/>
</dbReference>
<evidence type="ECO:0000256" key="3">
    <source>
        <dbReference type="ARBA" id="ARBA00022576"/>
    </source>
</evidence>
<dbReference type="FunFam" id="3.40.640.10:FF:000027">
    <property type="entry name" value="Serine--pyruvate aminotransferase, mitochondrial"/>
    <property type="match status" value="1"/>
</dbReference>
<feature type="modified residue" description="N6-(pyridoxal phosphate)lysine" evidence="7">
    <location>
        <position position="200"/>
    </location>
</feature>
<dbReference type="GO" id="GO:0004760">
    <property type="term" value="F:L-serine-pyruvate transaminase activity"/>
    <property type="evidence" value="ECO:0007669"/>
    <property type="project" value="TreeGrafter"/>
</dbReference>
<comment type="similarity">
    <text evidence="2">Belongs to the class-V pyridoxal-phosphate-dependent aminotransferase family.</text>
</comment>
<dbReference type="InterPro" id="IPR015424">
    <property type="entry name" value="PyrdxlP-dep_Trfase"/>
</dbReference>
<dbReference type="PIRSF" id="PIRSF000524">
    <property type="entry name" value="SPT"/>
    <property type="match status" value="1"/>
</dbReference>
<dbReference type="Gene3D" id="3.90.1150.10">
    <property type="entry name" value="Aspartate Aminotransferase, domain 1"/>
    <property type="match status" value="1"/>
</dbReference>